<evidence type="ECO:0000256" key="13">
    <source>
        <dbReference type="ARBA" id="ARBA00023136"/>
    </source>
</evidence>
<dbReference type="SUPFAM" id="SSF47384">
    <property type="entry name" value="Homodimeric domain of signal transducing histidine kinase"/>
    <property type="match status" value="1"/>
</dbReference>
<evidence type="ECO:0000256" key="14">
    <source>
        <dbReference type="SAM" id="Phobius"/>
    </source>
</evidence>
<dbReference type="PROSITE" id="PS50109">
    <property type="entry name" value="HIS_KIN"/>
    <property type="match status" value="1"/>
</dbReference>
<reference evidence="17 18" key="1">
    <citation type="submission" date="2018-09" db="EMBL/GenBank/DDBJ databases">
        <title>Phylogeny of the Shewanellaceae, and recommendation for two new genera, Pseudoshewanella and Parashewanella.</title>
        <authorList>
            <person name="Wang G."/>
        </authorList>
    </citation>
    <scope>NUCLEOTIDE SEQUENCE [LARGE SCALE GENOMIC DNA]</scope>
    <source>
        <strain evidence="17 18">KCTC 22492</strain>
    </source>
</reference>
<evidence type="ECO:0000256" key="7">
    <source>
        <dbReference type="ARBA" id="ARBA00022692"/>
    </source>
</evidence>
<dbReference type="PRINTS" id="PR00344">
    <property type="entry name" value="BCTRLSENSOR"/>
</dbReference>
<dbReference type="AlphaFoldDB" id="A0A3A6T868"/>
<dbReference type="Proteomes" id="UP000273022">
    <property type="component" value="Unassembled WGS sequence"/>
</dbReference>
<evidence type="ECO:0000256" key="2">
    <source>
        <dbReference type="ARBA" id="ARBA00004651"/>
    </source>
</evidence>
<accession>A0A3A6T868</accession>
<name>A0A3A6T868_9GAMM</name>
<protein>
    <recommendedName>
        <fullName evidence="3">histidine kinase</fullName>
        <ecNumber evidence="3">2.7.13.3</ecNumber>
    </recommendedName>
</protein>
<evidence type="ECO:0000256" key="1">
    <source>
        <dbReference type="ARBA" id="ARBA00000085"/>
    </source>
</evidence>
<keyword evidence="4" id="KW-1003">Cell membrane</keyword>
<dbReference type="Gene3D" id="1.10.287.130">
    <property type="match status" value="1"/>
</dbReference>
<dbReference type="RefSeq" id="WP_121854278.1">
    <property type="nucleotide sequence ID" value="NZ_CP037952.1"/>
</dbReference>
<feature type="domain" description="HAMP" evidence="16">
    <location>
        <begin position="179"/>
        <end position="234"/>
    </location>
</feature>
<dbReference type="EMBL" id="QYYH01000096">
    <property type="protein sequence ID" value="RJY10702.1"/>
    <property type="molecule type" value="Genomic_DNA"/>
</dbReference>
<keyword evidence="9" id="KW-0418">Kinase</keyword>
<dbReference type="CDD" id="cd06225">
    <property type="entry name" value="HAMP"/>
    <property type="match status" value="1"/>
</dbReference>
<dbReference type="SMART" id="SM00387">
    <property type="entry name" value="HATPase_c"/>
    <property type="match status" value="1"/>
</dbReference>
<dbReference type="Pfam" id="PF00672">
    <property type="entry name" value="HAMP"/>
    <property type="match status" value="1"/>
</dbReference>
<keyword evidence="7 14" id="KW-0812">Transmembrane</keyword>
<dbReference type="Pfam" id="PF16527">
    <property type="entry name" value="CpxA_peri"/>
    <property type="match status" value="1"/>
</dbReference>
<comment type="subcellular location">
    <subcellularLocation>
        <location evidence="2">Cell membrane</location>
        <topology evidence="2">Multi-pass membrane protein</topology>
    </subcellularLocation>
</comment>
<dbReference type="PANTHER" id="PTHR45528:SF1">
    <property type="entry name" value="SENSOR HISTIDINE KINASE CPXA"/>
    <property type="match status" value="1"/>
</dbReference>
<keyword evidence="8" id="KW-0547">Nucleotide-binding</keyword>
<evidence type="ECO:0000313" key="17">
    <source>
        <dbReference type="EMBL" id="RJY10702.1"/>
    </source>
</evidence>
<feature type="domain" description="Histidine kinase" evidence="15">
    <location>
        <begin position="242"/>
        <end position="450"/>
    </location>
</feature>
<dbReference type="SUPFAM" id="SSF158472">
    <property type="entry name" value="HAMP domain-like"/>
    <property type="match status" value="1"/>
</dbReference>
<dbReference type="SUPFAM" id="SSF55874">
    <property type="entry name" value="ATPase domain of HSP90 chaperone/DNA topoisomerase II/histidine kinase"/>
    <property type="match status" value="1"/>
</dbReference>
<evidence type="ECO:0000313" key="18">
    <source>
        <dbReference type="Proteomes" id="UP000273022"/>
    </source>
</evidence>
<evidence type="ECO:0000256" key="6">
    <source>
        <dbReference type="ARBA" id="ARBA00022679"/>
    </source>
</evidence>
<dbReference type="FunFam" id="3.30.565.10:FF:000011">
    <property type="entry name" value="Sensor histidine kinase CpxA"/>
    <property type="match status" value="1"/>
</dbReference>
<evidence type="ECO:0000259" key="16">
    <source>
        <dbReference type="PROSITE" id="PS50885"/>
    </source>
</evidence>
<keyword evidence="12" id="KW-0902">Two-component regulatory system</keyword>
<comment type="catalytic activity">
    <reaction evidence="1">
        <text>ATP + protein L-histidine = ADP + protein N-phospho-L-histidine.</text>
        <dbReference type="EC" id="2.7.13.3"/>
    </reaction>
</comment>
<sequence>MANRLFIKLLLGFWLCSSLTLGLVAALPLLQQHHDRAPLPPNLHQLLLKISHKLQQNPELLTASRLRHWKHYRQYKGRKLRLYLVDENGKFVTKMRRSRSLRRFMLMAEEAQRPIRHQFKTELFFGPYRFKVNDVEYALYGQLPISHPKPWFLFFVDNKLLTLGLGIFFSGLLCSLLAWYLGKPLKQLKTSANKLAAGDFGSRVDESTVKRTDEMGQLAKAFNSMADSVESMMHQQQRLISDISHELRTPLTRLQLALAIAHKKGQQSSETERIGYESEQLEQLIAELLVLSKTSMDQTEKKQSLNLSDCLLSLLDDAEFEACEQDKQLHVQMNDEIEIALYPILFCRSVENILRNAIRYAEKHINFTVTTKEQSILIGIRDDGPGLPESELAAIFTPFYRPDSARDRNSGGWGLGLAIAKEAIAHHRGIVWAEMVSPTGLQVKIELPLQ</sequence>
<evidence type="ECO:0000256" key="3">
    <source>
        <dbReference type="ARBA" id="ARBA00012438"/>
    </source>
</evidence>
<dbReference type="PROSITE" id="PS50885">
    <property type="entry name" value="HAMP"/>
    <property type="match status" value="1"/>
</dbReference>
<dbReference type="Gene3D" id="6.10.340.10">
    <property type="match status" value="1"/>
</dbReference>
<keyword evidence="6" id="KW-0808">Transferase</keyword>
<evidence type="ECO:0000256" key="11">
    <source>
        <dbReference type="ARBA" id="ARBA00022989"/>
    </source>
</evidence>
<proteinExistence type="predicted"/>
<organism evidence="17 18">
    <name type="scientific">Parashewanella spongiae</name>
    <dbReference type="NCBI Taxonomy" id="342950"/>
    <lineage>
        <taxon>Bacteria</taxon>
        <taxon>Pseudomonadati</taxon>
        <taxon>Pseudomonadota</taxon>
        <taxon>Gammaproteobacteria</taxon>
        <taxon>Alteromonadales</taxon>
        <taxon>Shewanellaceae</taxon>
        <taxon>Parashewanella</taxon>
    </lineage>
</organism>
<dbReference type="Pfam" id="PF02518">
    <property type="entry name" value="HATPase_c"/>
    <property type="match status" value="1"/>
</dbReference>
<dbReference type="SMART" id="SM00388">
    <property type="entry name" value="HisKA"/>
    <property type="match status" value="1"/>
</dbReference>
<dbReference type="PANTHER" id="PTHR45528">
    <property type="entry name" value="SENSOR HISTIDINE KINASE CPXA"/>
    <property type="match status" value="1"/>
</dbReference>
<dbReference type="GO" id="GO:0005524">
    <property type="term" value="F:ATP binding"/>
    <property type="evidence" value="ECO:0007669"/>
    <property type="project" value="UniProtKB-KW"/>
</dbReference>
<dbReference type="GO" id="GO:0000155">
    <property type="term" value="F:phosphorelay sensor kinase activity"/>
    <property type="evidence" value="ECO:0007669"/>
    <property type="project" value="InterPro"/>
</dbReference>
<keyword evidence="18" id="KW-1185">Reference proteome</keyword>
<dbReference type="EC" id="2.7.13.3" evidence="3"/>
<dbReference type="InterPro" id="IPR050398">
    <property type="entry name" value="HssS/ArlS-like"/>
</dbReference>
<dbReference type="InterPro" id="IPR036097">
    <property type="entry name" value="HisK_dim/P_sf"/>
</dbReference>
<keyword evidence="5" id="KW-0597">Phosphoprotein</keyword>
<dbReference type="InterPro" id="IPR003661">
    <property type="entry name" value="HisK_dim/P_dom"/>
</dbReference>
<evidence type="ECO:0000259" key="15">
    <source>
        <dbReference type="PROSITE" id="PS50109"/>
    </source>
</evidence>
<dbReference type="CDD" id="cd00082">
    <property type="entry name" value="HisKA"/>
    <property type="match status" value="1"/>
</dbReference>
<evidence type="ECO:0000256" key="12">
    <source>
        <dbReference type="ARBA" id="ARBA00023012"/>
    </source>
</evidence>
<dbReference type="Pfam" id="PF00512">
    <property type="entry name" value="HisKA"/>
    <property type="match status" value="1"/>
</dbReference>
<dbReference type="GO" id="GO:0005886">
    <property type="term" value="C:plasma membrane"/>
    <property type="evidence" value="ECO:0007669"/>
    <property type="project" value="UniProtKB-SubCell"/>
</dbReference>
<evidence type="ECO:0000256" key="9">
    <source>
        <dbReference type="ARBA" id="ARBA00022777"/>
    </source>
</evidence>
<keyword evidence="11 14" id="KW-1133">Transmembrane helix</keyword>
<dbReference type="InterPro" id="IPR038515">
    <property type="entry name" value="CpxA_peri_sf"/>
</dbReference>
<dbReference type="InterPro" id="IPR003660">
    <property type="entry name" value="HAMP_dom"/>
</dbReference>
<dbReference type="InterPro" id="IPR036890">
    <property type="entry name" value="HATPase_C_sf"/>
</dbReference>
<dbReference type="InterPro" id="IPR004358">
    <property type="entry name" value="Sig_transdc_His_kin-like_C"/>
</dbReference>
<evidence type="ECO:0000256" key="8">
    <source>
        <dbReference type="ARBA" id="ARBA00022741"/>
    </source>
</evidence>
<gene>
    <name evidence="17" type="ORF">D5R81_14105</name>
</gene>
<dbReference type="InterPro" id="IPR032404">
    <property type="entry name" value="CpxA_peri"/>
</dbReference>
<keyword evidence="10" id="KW-0067">ATP-binding</keyword>
<evidence type="ECO:0000256" key="5">
    <source>
        <dbReference type="ARBA" id="ARBA00022553"/>
    </source>
</evidence>
<evidence type="ECO:0000256" key="4">
    <source>
        <dbReference type="ARBA" id="ARBA00022475"/>
    </source>
</evidence>
<dbReference type="InterPro" id="IPR003594">
    <property type="entry name" value="HATPase_dom"/>
</dbReference>
<dbReference type="InterPro" id="IPR005467">
    <property type="entry name" value="His_kinase_dom"/>
</dbReference>
<dbReference type="OrthoDB" id="9804645at2"/>
<dbReference type="SMART" id="SM00304">
    <property type="entry name" value="HAMP"/>
    <property type="match status" value="1"/>
</dbReference>
<keyword evidence="13 14" id="KW-0472">Membrane</keyword>
<evidence type="ECO:0000256" key="10">
    <source>
        <dbReference type="ARBA" id="ARBA00022840"/>
    </source>
</evidence>
<dbReference type="Gene3D" id="3.30.450.210">
    <property type="entry name" value="Two-component sensor protein CpxA, periplasmic domain"/>
    <property type="match status" value="1"/>
</dbReference>
<dbReference type="Gene3D" id="3.30.565.10">
    <property type="entry name" value="Histidine kinase-like ATPase, C-terminal domain"/>
    <property type="match status" value="1"/>
</dbReference>
<comment type="caution">
    <text evidence="17">The sequence shown here is derived from an EMBL/GenBank/DDBJ whole genome shotgun (WGS) entry which is preliminary data.</text>
</comment>
<feature type="transmembrane region" description="Helical" evidence="14">
    <location>
        <begin position="160"/>
        <end position="181"/>
    </location>
</feature>